<feature type="domain" description="Putative restriction endonuclease" evidence="1">
    <location>
        <begin position="15"/>
        <end position="133"/>
    </location>
</feature>
<evidence type="ECO:0000259" key="1">
    <source>
        <dbReference type="Pfam" id="PF05685"/>
    </source>
</evidence>
<dbReference type="InterPro" id="IPR011335">
    <property type="entry name" value="Restrct_endonuc-II-like"/>
</dbReference>
<dbReference type="RefSeq" id="WP_050510222.1">
    <property type="nucleotide sequence ID" value="NZ_JAVFKM010000002.1"/>
</dbReference>
<keyword evidence="3" id="KW-1185">Reference proteome</keyword>
<keyword evidence="2" id="KW-0378">Hydrolase</keyword>
<protein>
    <submittedName>
        <fullName evidence="2">Uma2 family endonuclease</fullName>
    </submittedName>
</protein>
<dbReference type="EMBL" id="JAVFKM010000002">
    <property type="protein sequence ID" value="MEF3112610.1"/>
    <property type="molecule type" value="Genomic_DNA"/>
</dbReference>
<evidence type="ECO:0000313" key="2">
    <source>
        <dbReference type="EMBL" id="MEF3112610.1"/>
    </source>
</evidence>
<keyword evidence="2" id="KW-0255">Endonuclease</keyword>
<gene>
    <name evidence="2" type="ORF">RB636_05255</name>
</gene>
<comment type="caution">
    <text evidence="2">The sequence shown here is derived from an EMBL/GenBank/DDBJ whole genome shotgun (WGS) entry which is preliminary data.</text>
</comment>
<reference evidence="2 3" key="1">
    <citation type="submission" date="2023-08" db="EMBL/GenBank/DDBJ databases">
        <authorList>
            <person name="Sharma P."/>
            <person name="Verma V."/>
            <person name="Mohan M.K."/>
            <person name="Dubey A.K."/>
        </authorList>
    </citation>
    <scope>NUCLEOTIDE SEQUENCE [LARGE SCALE GENOMIC DNA]</scope>
    <source>
        <strain evidence="2 3">ADP4</strain>
    </source>
</reference>
<dbReference type="GO" id="GO:0004519">
    <property type="term" value="F:endonuclease activity"/>
    <property type="evidence" value="ECO:0007669"/>
    <property type="project" value="UniProtKB-KW"/>
</dbReference>
<dbReference type="PANTHER" id="PTHR35400">
    <property type="entry name" value="SLR1083 PROTEIN"/>
    <property type="match status" value="1"/>
</dbReference>
<dbReference type="Proteomes" id="UP001348265">
    <property type="component" value="Unassembled WGS sequence"/>
</dbReference>
<accession>A0ABU7WPE3</accession>
<dbReference type="SUPFAM" id="SSF52980">
    <property type="entry name" value="Restriction endonuclease-like"/>
    <property type="match status" value="1"/>
</dbReference>
<dbReference type="PANTHER" id="PTHR35400:SF3">
    <property type="entry name" value="SLL1072 PROTEIN"/>
    <property type="match status" value="1"/>
</dbReference>
<dbReference type="InterPro" id="IPR008538">
    <property type="entry name" value="Uma2"/>
</dbReference>
<dbReference type="Gene3D" id="3.90.1570.10">
    <property type="entry name" value="tt1808, chain A"/>
    <property type="match status" value="1"/>
</dbReference>
<dbReference type="InterPro" id="IPR012296">
    <property type="entry name" value="Nuclease_put_TT1808"/>
</dbReference>
<name>A0ABU7WPE3_9ACTN</name>
<keyword evidence="2" id="KW-0540">Nuclease</keyword>
<dbReference type="CDD" id="cd06260">
    <property type="entry name" value="DUF820-like"/>
    <property type="match status" value="1"/>
</dbReference>
<sequence length="143" mass="15630">MEATTECAADPRGPRGPRGHVELIDGWLWSDGPQQCFHGVMTDLLTTGLRGAAPPALRVRRQMTVVIDEHHAPEPDVMVVRAAAVRGADQMHFLVRDVLLAVEVVSPVSEARGRDTKPRKYAAAGIPHFWRVEMAGADDHPVV</sequence>
<dbReference type="Pfam" id="PF05685">
    <property type="entry name" value="Uma2"/>
    <property type="match status" value="1"/>
</dbReference>
<proteinExistence type="predicted"/>
<evidence type="ECO:0000313" key="3">
    <source>
        <dbReference type="Proteomes" id="UP001348265"/>
    </source>
</evidence>
<organism evidence="2 3">
    <name type="scientific">Streptomyces chrestomyceticus</name>
    <dbReference type="NCBI Taxonomy" id="68185"/>
    <lineage>
        <taxon>Bacteria</taxon>
        <taxon>Bacillati</taxon>
        <taxon>Actinomycetota</taxon>
        <taxon>Actinomycetes</taxon>
        <taxon>Kitasatosporales</taxon>
        <taxon>Streptomycetaceae</taxon>
        <taxon>Streptomyces</taxon>
    </lineage>
</organism>